<protein>
    <submittedName>
        <fullName evidence="1">Uncharacterized protein</fullName>
    </submittedName>
</protein>
<name>A0ABR4IJL7_9EURO</name>
<keyword evidence="2" id="KW-1185">Reference proteome</keyword>
<evidence type="ECO:0000313" key="1">
    <source>
        <dbReference type="EMBL" id="KAL2827971.1"/>
    </source>
</evidence>
<sequence>MASKASNLSDPRCQCDFVVATTQDSINSGLLEHLDKVAQPVQYVCVLRNERYKTHPTVQVSLEELLQETGGVNPFEMPDDLDEMDPRVLALDNARFYMGVMLQIGIPPGHTPQTLPPIITFNSANNVSFNLFCRQLTLVSLEPSFCSTNFWVYTQPEAPAKPWSMTLSVNLTTAALDRELDTPYLNSHPEIKSHLRNAIENLSRTAFSLQQLYLDLDNAVMETVPEFSGVVDPGDKDFLESHFRSLYSKSAKEQGLPLVAVTAVAKPEEMSTLHMTGFERIVNPLKDGNGMPIQSPIPEEKDATTLDYLCAVNGHAVPRISSLDWNWMEPEDVNDSSGVIAINRNILANFIASNCNLADLSYAPSVESDTIYLGTATGMQTPSPTASGNRVIEWKHQGCDEGLQDLSSEAINKIYKVFTKVVVDTSLDVYFEEQSIRVVQSSLINVTCALADNHGNIIGPNQNSINAVNKTLTNIYSMSVSQSGALQLVKADEKSDDRSEPIPASEGDVNLDDPVSILRAAFSHLLEGAVSERLEKAQKDLDRAGGGLHELPLSNLQNFVFPSARVFTYKDPFFSDYQDLVCKITYLDPSKVSPQQPPKQPL</sequence>
<evidence type="ECO:0000313" key="2">
    <source>
        <dbReference type="Proteomes" id="UP001610335"/>
    </source>
</evidence>
<proteinExistence type="predicted"/>
<dbReference type="EMBL" id="JBFXLS010000022">
    <property type="protein sequence ID" value="KAL2827971.1"/>
    <property type="molecule type" value="Genomic_DNA"/>
</dbReference>
<accession>A0ABR4IJL7</accession>
<organism evidence="1 2">
    <name type="scientific">Aspergillus cavernicola</name>
    <dbReference type="NCBI Taxonomy" id="176166"/>
    <lineage>
        <taxon>Eukaryota</taxon>
        <taxon>Fungi</taxon>
        <taxon>Dikarya</taxon>
        <taxon>Ascomycota</taxon>
        <taxon>Pezizomycotina</taxon>
        <taxon>Eurotiomycetes</taxon>
        <taxon>Eurotiomycetidae</taxon>
        <taxon>Eurotiales</taxon>
        <taxon>Aspergillaceae</taxon>
        <taxon>Aspergillus</taxon>
        <taxon>Aspergillus subgen. Nidulantes</taxon>
    </lineage>
</organism>
<dbReference type="Proteomes" id="UP001610335">
    <property type="component" value="Unassembled WGS sequence"/>
</dbReference>
<comment type="caution">
    <text evidence="1">The sequence shown here is derived from an EMBL/GenBank/DDBJ whole genome shotgun (WGS) entry which is preliminary data.</text>
</comment>
<reference evidence="1 2" key="1">
    <citation type="submission" date="2024-07" db="EMBL/GenBank/DDBJ databases">
        <title>Section-level genome sequencing and comparative genomics of Aspergillus sections Usti and Cavernicolus.</title>
        <authorList>
            <consortium name="Lawrence Berkeley National Laboratory"/>
            <person name="Nybo J.L."/>
            <person name="Vesth T.C."/>
            <person name="Theobald S."/>
            <person name="Frisvad J.C."/>
            <person name="Larsen T.O."/>
            <person name="Kjaerboelling I."/>
            <person name="Rothschild-Mancinelli K."/>
            <person name="Lyhne E.K."/>
            <person name="Kogle M.E."/>
            <person name="Barry K."/>
            <person name="Clum A."/>
            <person name="Na H."/>
            <person name="Ledsgaard L."/>
            <person name="Lin J."/>
            <person name="Lipzen A."/>
            <person name="Kuo A."/>
            <person name="Riley R."/>
            <person name="Mondo S."/>
            <person name="LaButti K."/>
            <person name="Haridas S."/>
            <person name="Pangalinan J."/>
            <person name="Salamov A.A."/>
            <person name="Simmons B.A."/>
            <person name="Magnuson J.K."/>
            <person name="Chen J."/>
            <person name="Drula E."/>
            <person name="Henrissat B."/>
            <person name="Wiebenga A."/>
            <person name="Lubbers R.J."/>
            <person name="Gomes A.C."/>
            <person name="Makela M.R."/>
            <person name="Stajich J."/>
            <person name="Grigoriev I.V."/>
            <person name="Mortensen U.H."/>
            <person name="De vries R.P."/>
            <person name="Baker S.E."/>
            <person name="Andersen M.R."/>
        </authorList>
    </citation>
    <scope>NUCLEOTIDE SEQUENCE [LARGE SCALE GENOMIC DNA]</scope>
    <source>
        <strain evidence="1 2">CBS 600.67</strain>
    </source>
</reference>
<gene>
    <name evidence="1" type="ORF">BDW59DRAFT_143602</name>
</gene>